<feature type="transmembrane region" description="Helical" evidence="2">
    <location>
        <begin position="70"/>
        <end position="89"/>
    </location>
</feature>
<keyword evidence="1" id="KW-0175">Coiled coil</keyword>
<dbReference type="RefSeq" id="XP_001450410.1">
    <property type="nucleotide sequence ID" value="XM_001450373.1"/>
</dbReference>
<dbReference type="InParanoid" id="A0DIZ6"/>
<keyword evidence="4" id="KW-1185">Reference proteome</keyword>
<keyword evidence="2" id="KW-0812">Transmembrane</keyword>
<accession>A0DIZ6</accession>
<dbReference type="GeneID" id="5036195"/>
<evidence type="ECO:0000313" key="3">
    <source>
        <dbReference type="EMBL" id="CAK83013.1"/>
    </source>
</evidence>
<gene>
    <name evidence="3" type="ORF">GSPATT00017370001</name>
</gene>
<evidence type="ECO:0000313" key="4">
    <source>
        <dbReference type="Proteomes" id="UP000000600"/>
    </source>
</evidence>
<reference evidence="3 4" key="1">
    <citation type="journal article" date="2006" name="Nature">
        <title>Global trends of whole-genome duplications revealed by the ciliate Paramecium tetraurelia.</title>
        <authorList>
            <consortium name="Genoscope"/>
            <person name="Aury J.-M."/>
            <person name="Jaillon O."/>
            <person name="Duret L."/>
            <person name="Noel B."/>
            <person name="Jubin C."/>
            <person name="Porcel B.M."/>
            <person name="Segurens B."/>
            <person name="Daubin V."/>
            <person name="Anthouard V."/>
            <person name="Aiach N."/>
            <person name="Arnaiz O."/>
            <person name="Billaut A."/>
            <person name="Beisson J."/>
            <person name="Blanc I."/>
            <person name="Bouhouche K."/>
            <person name="Camara F."/>
            <person name="Duharcourt S."/>
            <person name="Guigo R."/>
            <person name="Gogendeau D."/>
            <person name="Katinka M."/>
            <person name="Keller A.-M."/>
            <person name="Kissmehl R."/>
            <person name="Klotz C."/>
            <person name="Koll F."/>
            <person name="Le Moue A."/>
            <person name="Lepere C."/>
            <person name="Malinsky S."/>
            <person name="Nowacki M."/>
            <person name="Nowak J.K."/>
            <person name="Plattner H."/>
            <person name="Poulain J."/>
            <person name="Ruiz F."/>
            <person name="Serrano V."/>
            <person name="Zagulski M."/>
            <person name="Dessen P."/>
            <person name="Betermier M."/>
            <person name="Weissenbach J."/>
            <person name="Scarpelli C."/>
            <person name="Schachter V."/>
            <person name="Sperling L."/>
            <person name="Meyer E."/>
            <person name="Cohen J."/>
            <person name="Wincker P."/>
        </authorList>
    </citation>
    <scope>NUCLEOTIDE SEQUENCE [LARGE SCALE GENOMIC DNA]</scope>
    <source>
        <strain evidence="3 4">Stock d4-2</strain>
    </source>
</reference>
<proteinExistence type="predicted"/>
<feature type="coiled-coil region" evidence="1">
    <location>
        <begin position="11"/>
        <end position="49"/>
    </location>
</feature>
<keyword evidence="2" id="KW-0472">Membrane</keyword>
<keyword evidence="2" id="KW-1133">Transmembrane helix</keyword>
<name>A0DIZ6_PARTE</name>
<dbReference type="EMBL" id="CT868452">
    <property type="protein sequence ID" value="CAK83013.1"/>
    <property type="molecule type" value="Genomic_DNA"/>
</dbReference>
<protein>
    <recommendedName>
        <fullName evidence="5">Transmembrane protein</fullName>
    </recommendedName>
</protein>
<evidence type="ECO:0008006" key="5">
    <source>
        <dbReference type="Google" id="ProtNLM"/>
    </source>
</evidence>
<dbReference type="KEGG" id="ptm:GSPATT00017370001"/>
<sequence length="109" mass="13175">MDYEEDQKEFKQEYGMTLEEQQQLAESLINEQSQAYAEYNELLQNQNEQIQWYIFIINNNNQNKNSKIEIGFFSLFLMLNFNMFIFGSICTINQVQNQYPQVFRQCQQT</sequence>
<evidence type="ECO:0000256" key="2">
    <source>
        <dbReference type="SAM" id="Phobius"/>
    </source>
</evidence>
<dbReference type="Proteomes" id="UP000000600">
    <property type="component" value="Unassembled WGS sequence"/>
</dbReference>
<dbReference type="HOGENOM" id="CLU_2189072_0_0_1"/>
<dbReference type="AlphaFoldDB" id="A0DIZ6"/>
<organism evidence="3 4">
    <name type="scientific">Paramecium tetraurelia</name>
    <dbReference type="NCBI Taxonomy" id="5888"/>
    <lineage>
        <taxon>Eukaryota</taxon>
        <taxon>Sar</taxon>
        <taxon>Alveolata</taxon>
        <taxon>Ciliophora</taxon>
        <taxon>Intramacronucleata</taxon>
        <taxon>Oligohymenophorea</taxon>
        <taxon>Peniculida</taxon>
        <taxon>Parameciidae</taxon>
        <taxon>Paramecium</taxon>
    </lineage>
</organism>
<evidence type="ECO:0000256" key="1">
    <source>
        <dbReference type="SAM" id="Coils"/>
    </source>
</evidence>